<name>A0AAD0TRT7_9LACO</name>
<dbReference type="RefSeq" id="WP_121018975.1">
    <property type="nucleotide sequence ID" value="NZ_CP032749.1"/>
</dbReference>
<keyword evidence="3" id="KW-0614">Plasmid</keyword>
<sequence>MIYDISVITMLALFLFSFVVLIRWILKKFFKINIPNLSRIRIVVVSLLSGLLIVGLGYQFRTSAQKRMDEQSESKAAIESSKKARAKSESKAAIESSKKARAKSESKAAIESSKKARAKSESKAAIESSKKARAKSESKAAIESSKKARAKSESKAAIESSKKARAKSESKAAIESSKKARAKSESKAAIESSKKARAKSESKVAIESSKKARTKKPKQQYKNIETIFNMHSIKYLSNRRIFAKGAGVVLRNFKVIDFGADKMKQYHVLIAPKNASHTYFLLVFGDDLYKGRITYDSRITVFGSLNGKSRINDSQINSGIAQRYAGKRVILVLIDKIQVKN</sequence>
<evidence type="ECO:0000256" key="1">
    <source>
        <dbReference type="SAM" id="MobiDB-lite"/>
    </source>
</evidence>
<reference evidence="3 4" key="1">
    <citation type="submission" date="2018-10" db="EMBL/GenBank/DDBJ databases">
        <title>Genome seuquencing of Lactobacillus species.</title>
        <authorList>
            <person name="Baek C."/>
            <person name="Yi H."/>
        </authorList>
    </citation>
    <scope>NUCLEOTIDE SEQUENCE [LARGE SCALE GENOMIC DNA]</scope>
    <source>
        <strain evidence="3 4">DSM 10667</strain>
        <plasmid evidence="3 4">unnamed5</plasmid>
    </source>
</reference>
<evidence type="ECO:0000313" key="3">
    <source>
        <dbReference type="EMBL" id="AYJ40381.1"/>
    </source>
</evidence>
<feature type="transmembrane region" description="Helical" evidence="2">
    <location>
        <begin position="38"/>
        <end position="58"/>
    </location>
</feature>
<feature type="region of interest" description="Disordered" evidence="1">
    <location>
        <begin position="69"/>
        <end position="218"/>
    </location>
</feature>
<keyword evidence="2" id="KW-1133">Transmembrane helix</keyword>
<geneLocation type="plasmid" evidence="3 4">
    <name>unnamed5</name>
</geneLocation>
<protein>
    <submittedName>
        <fullName evidence="3">Uncharacterized protein</fullName>
    </submittedName>
</protein>
<proteinExistence type="predicted"/>
<feature type="compositionally biased region" description="Basic and acidic residues" evidence="1">
    <location>
        <begin position="80"/>
        <end position="210"/>
    </location>
</feature>
<keyword evidence="2" id="KW-0812">Transmembrane</keyword>
<organism evidence="3 4">
    <name type="scientific">Lactiplantibacillus paraplantarum</name>
    <dbReference type="NCBI Taxonomy" id="60520"/>
    <lineage>
        <taxon>Bacteria</taxon>
        <taxon>Bacillati</taxon>
        <taxon>Bacillota</taxon>
        <taxon>Bacilli</taxon>
        <taxon>Lactobacillales</taxon>
        <taxon>Lactobacillaceae</taxon>
        <taxon>Lactiplantibacillus</taxon>
    </lineage>
</organism>
<evidence type="ECO:0000313" key="4">
    <source>
        <dbReference type="Proteomes" id="UP000277896"/>
    </source>
</evidence>
<dbReference type="Proteomes" id="UP000277896">
    <property type="component" value="Plasmid unnamed5"/>
</dbReference>
<evidence type="ECO:0000256" key="2">
    <source>
        <dbReference type="SAM" id="Phobius"/>
    </source>
</evidence>
<gene>
    <name evidence="3" type="ORF">LP667_16540</name>
</gene>
<dbReference type="AlphaFoldDB" id="A0AAD0TRT7"/>
<dbReference type="EMBL" id="CP032749">
    <property type="protein sequence ID" value="AYJ40381.1"/>
    <property type="molecule type" value="Genomic_DNA"/>
</dbReference>
<accession>A0AAD0TRT7</accession>
<keyword evidence="2" id="KW-0472">Membrane</keyword>
<feature type="transmembrane region" description="Helical" evidence="2">
    <location>
        <begin position="6"/>
        <end position="26"/>
    </location>
</feature>